<feature type="compositionally biased region" description="Low complexity" evidence="3">
    <location>
        <begin position="11"/>
        <end position="26"/>
    </location>
</feature>
<feature type="compositionally biased region" description="Low complexity" evidence="3">
    <location>
        <begin position="219"/>
        <end position="233"/>
    </location>
</feature>
<evidence type="ECO:0000259" key="4">
    <source>
        <dbReference type="PROSITE" id="PS00036"/>
    </source>
</evidence>
<dbReference type="OrthoDB" id="2285533at2759"/>
<protein>
    <recommendedName>
        <fullName evidence="4">BZIP domain-containing protein</fullName>
    </recommendedName>
</protein>
<dbReference type="AlphaFoldDB" id="A0A9P8WGS6"/>
<evidence type="ECO:0000313" key="5">
    <source>
        <dbReference type="EMBL" id="KAH6897191.1"/>
    </source>
</evidence>
<reference evidence="5 6" key="1">
    <citation type="journal article" date="2021" name="Nat. Commun.">
        <title>Genetic determinants of endophytism in the Arabidopsis root mycobiome.</title>
        <authorList>
            <person name="Mesny F."/>
            <person name="Miyauchi S."/>
            <person name="Thiergart T."/>
            <person name="Pickel B."/>
            <person name="Atanasova L."/>
            <person name="Karlsson M."/>
            <person name="Huettel B."/>
            <person name="Barry K.W."/>
            <person name="Haridas S."/>
            <person name="Chen C."/>
            <person name="Bauer D."/>
            <person name="Andreopoulos W."/>
            <person name="Pangilinan J."/>
            <person name="LaButti K."/>
            <person name="Riley R."/>
            <person name="Lipzen A."/>
            <person name="Clum A."/>
            <person name="Drula E."/>
            <person name="Henrissat B."/>
            <person name="Kohler A."/>
            <person name="Grigoriev I.V."/>
            <person name="Martin F.M."/>
            <person name="Hacquard S."/>
        </authorList>
    </citation>
    <scope>NUCLEOTIDE SEQUENCE [LARGE SCALE GENOMIC DNA]</scope>
    <source>
        <strain evidence="5 6">MPI-CAGE-CH-0241</strain>
    </source>
</reference>
<organism evidence="5 6">
    <name type="scientific">Thelonectria olida</name>
    <dbReference type="NCBI Taxonomy" id="1576542"/>
    <lineage>
        <taxon>Eukaryota</taxon>
        <taxon>Fungi</taxon>
        <taxon>Dikarya</taxon>
        <taxon>Ascomycota</taxon>
        <taxon>Pezizomycotina</taxon>
        <taxon>Sordariomycetes</taxon>
        <taxon>Hypocreomycetidae</taxon>
        <taxon>Hypocreales</taxon>
        <taxon>Nectriaceae</taxon>
        <taxon>Thelonectria</taxon>
    </lineage>
</organism>
<comment type="caution">
    <text evidence="5">The sequence shown here is derived from an EMBL/GenBank/DDBJ whole genome shotgun (WGS) entry which is preliminary data.</text>
</comment>
<evidence type="ECO:0000256" key="1">
    <source>
        <dbReference type="ARBA" id="ARBA00004123"/>
    </source>
</evidence>
<evidence type="ECO:0000313" key="6">
    <source>
        <dbReference type="Proteomes" id="UP000777438"/>
    </source>
</evidence>
<comment type="subcellular location">
    <subcellularLocation>
        <location evidence="1">Nucleus</location>
    </subcellularLocation>
</comment>
<proteinExistence type="predicted"/>
<dbReference type="CDD" id="cd14688">
    <property type="entry name" value="bZIP_YAP"/>
    <property type="match status" value="1"/>
</dbReference>
<dbReference type="GO" id="GO:0090575">
    <property type="term" value="C:RNA polymerase II transcription regulator complex"/>
    <property type="evidence" value="ECO:0007669"/>
    <property type="project" value="TreeGrafter"/>
</dbReference>
<feature type="compositionally biased region" description="Low complexity" evidence="3">
    <location>
        <begin position="322"/>
        <end position="336"/>
    </location>
</feature>
<sequence length="410" mass="45478">MSIDKADPTQNQNHHNFNSNNPNLNGHRSRDVTDSPIGSSPDGDHNQHNNSTNATSQEAQQPKRKGGRKPIYATSEERKQRNRQAQAAFRERRTEYIKQLEETIRVHESNLHNLQAAHRSAADECLMLRYKNSLLERILLEKGIDVQAELRAKTGSPNLGPTHMPQNLVQPPPMQRAIMNRHHQSRRSNSHIAPKAEPNTSLPPPLQPHAPATSPKNRPTPSSHSNSPSNTGSAFSPAPSDSMSMRGSMTSASRQPMPQQQLPQNTQNSRQNMMQQSGVRGGPVSSGASYYPTPAFQNHIEQLGEEQEYDQADMIDDSEIETPGGPTTYPSGGFSSEPQQPMMLSPASNGPGHQMTPSHEPPHHPQTSHSSQYPSMTQLLDQNLDWDPFGLSASMAFPNQQFQFDQANMR</sequence>
<dbReference type="PANTHER" id="PTHR40621">
    <property type="entry name" value="TRANSCRIPTION FACTOR KAPC-RELATED"/>
    <property type="match status" value="1"/>
</dbReference>
<dbReference type="PROSITE" id="PS00036">
    <property type="entry name" value="BZIP_BASIC"/>
    <property type="match status" value="1"/>
</dbReference>
<evidence type="ECO:0000256" key="3">
    <source>
        <dbReference type="SAM" id="MobiDB-lite"/>
    </source>
</evidence>
<feature type="region of interest" description="Disordered" evidence="3">
    <location>
        <begin position="1"/>
        <end position="89"/>
    </location>
</feature>
<feature type="domain" description="BZIP" evidence="4">
    <location>
        <begin position="78"/>
        <end position="92"/>
    </location>
</feature>
<feature type="compositionally biased region" description="Polar residues" evidence="3">
    <location>
        <begin position="365"/>
        <end position="381"/>
    </location>
</feature>
<dbReference type="PANTHER" id="PTHR40621:SF9">
    <property type="entry name" value="MEAB PROTEIN"/>
    <property type="match status" value="1"/>
</dbReference>
<dbReference type="InterPro" id="IPR004827">
    <property type="entry name" value="bZIP"/>
</dbReference>
<dbReference type="EMBL" id="JAGPYM010000003">
    <property type="protein sequence ID" value="KAH6897191.1"/>
    <property type="molecule type" value="Genomic_DNA"/>
</dbReference>
<feature type="compositionally biased region" description="Polar residues" evidence="3">
    <location>
        <begin position="239"/>
        <end position="278"/>
    </location>
</feature>
<gene>
    <name evidence="5" type="ORF">B0T10DRAFT_557027</name>
</gene>
<feature type="region of interest" description="Disordered" evidence="3">
    <location>
        <begin position="317"/>
        <end position="381"/>
    </location>
</feature>
<dbReference type="GO" id="GO:0000976">
    <property type="term" value="F:transcription cis-regulatory region binding"/>
    <property type="evidence" value="ECO:0007669"/>
    <property type="project" value="InterPro"/>
</dbReference>
<accession>A0A9P8WGS6</accession>
<feature type="region of interest" description="Disordered" evidence="3">
    <location>
        <begin position="181"/>
        <end position="293"/>
    </location>
</feature>
<dbReference type="GO" id="GO:0001228">
    <property type="term" value="F:DNA-binding transcription activator activity, RNA polymerase II-specific"/>
    <property type="evidence" value="ECO:0007669"/>
    <property type="project" value="TreeGrafter"/>
</dbReference>
<keyword evidence="2" id="KW-0539">Nucleus</keyword>
<dbReference type="InterPro" id="IPR046347">
    <property type="entry name" value="bZIP_sf"/>
</dbReference>
<dbReference type="SUPFAM" id="SSF57959">
    <property type="entry name" value="Leucine zipper domain"/>
    <property type="match status" value="1"/>
</dbReference>
<keyword evidence="6" id="KW-1185">Reference proteome</keyword>
<feature type="compositionally biased region" description="Polar residues" evidence="3">
    <location>
        <begin position="48"/>
        <end position="60"/>
    </location>
</feature>
<dbReference type="Gene3D" id="1.20.5.170">
    <property type="match status" value="1"/>
</dbReference>
<dbReference type="Proteomes" id="UP000777438">
    <property type="component" value="Unassembled WGS sequence"/>
</dbReference>
<name>A0A9P8WGS6_9HYPO</name>
<dbReference type="InterPro" id="IPR050936">
    <property type="entry name" value="AP-1-like"/>
</dbReference>
<evidence type="ECO:0000256" key="2">
    <source>
        <dbReference type="ARBA" id="ARBA00023242"/>
    </source>
</evidence>